<dbReference type="AlphaFoldDB" id="A0A347ZV77"/>
<dbReference type="InterPro" id="IPR035985">
    <property type="entry name" value="Ubiquitin-activating_enz"/>
</dbReference>
<gene>
    <name evidence="5" type="ORF">DFR64_0057</name>
</gene>
<dbReference type="SUPFAM" id="SSF69572">
    <property type="entry name" value="Activating enzymes of the ubiquitin-like proteins"/>
    <property type="match status" value="1"/>
</dbReference>
<dbReference type="CDD" id="cd00757">
    <property type="entry name" value="ThiF_MoeB_HesA_family"/>
    <property type="match status" value="1"/>
</dbReference>
<protein>
    <submittedName>
        <fullName evidence="5">Molybdopterin/thiamine biosynthesis adenylyltransferase</fullName>
    </submittedName>
</protein>
<dbReference type="PANTHER" id="PTHR10953">
    <property type="entry name" value="UBIQUITIN-ACTIVATING ENZYME E1"/>
    <property type="match status" value="1"/>
</dbReference>
<dbReference type="EMBL" id="QUMS01000001">
    <property type="protein sequence ID" value="REG10206.1"/>
    <property type="molecule type" value="Genomic_DNA"/>
</dbReference>
<comment type="caution">
    <text evidence="5">The sequence shown here is derived from an EMBL/GenBank/DDBJ whole genome shotgun (WGS) entry which is preliminary data.</text>
</comment>
<dbReference type="GO" id="GO:0008641">
    <property type="term" value="F:ubiquitin-like modifier activating enzyme activity"/>
    <property type="evidence" value="ECO:0007669"/>
    <property type="project" value="InterPro"/>
</dbReference>
<evidence type="ECO:0000256" key="2">
    <source>
        <dbReference type="ARBA" id="ARBA00022741"/>
    </source>
</evidence>
<evidence type="ECO:0000256" key="1">
    <source>
        <dbReference type="ARBA" id="ARBA00022679"/>
    </source>
</evidence>
<dbReference type="GO" id="GO:0008146">
    <property type="term" value="F:sulfotransferase activity"/>
    <property type="evidence" value="ECO:0007669"/>
    <property type="project" value="TreeGrafter"/>
</dbReference>
<dbReference type="NCBIfam" id="NF004281">
    <property type="entry name" value="PRK05690.1"/>
    <property type="match status" value="1"/>
</dbReference>
<accession>A0A347ZV77</accession>
<dbReference type="Proteomes" id="UP000256388">
    <property type="component" value="Unassembled WGS sequence"/>
</dbReference>
<dbReference type="GO" id="GO:0005829">
    <property type="term" value="C:cytosol"/>
    <property type="evidence" value="ECO:0007669"/>
    <property type="project" value="TreeGrafter"/>
</dbReference>
<reference evidence="5 6" key="1">
    <citation type="submission" date="2018-08" db="EMBL/GenBank/DDBJ databases">
        <title>Genomic Encyclopedia of Type Strains, Phase IV (KMG-IV): sequencing the most valuable type-strain genomes for metagenomic binning, comparative biology and taxonomic classification.</title>
        <authorList>
            <person name="Goeker M."/>
        </authorList>
    </citation>
    <scope>NUCLEOTIDE SEQUENCE [LARGE SCALE GENOMIC DNA]</scope>
    <source>
        <strain evidence="5 6">DSM 23923</strain>
    </source>
</reference>
<keyword evidence="2" id="KW-0547">Nucleotide-binding</keyword>
<keyword evidence="3" id="KW-0067">ATP-binding</keyword>
<evidence type="ECO:0000313" key="6">
    <source>
        <dbReference type="Proteomes" id="UP000256388"/>
    </source>
</evidence>
<dbReference type="GO" id="GO:0016779">
    <property type="term" value="F:nucleotidyltransferase activity"/>
    <property type="evidence" value="ECO:0007669"/>
    <property type="project" value="UniProtKB-KW"/>
</dbReference>
<dbReference type="Pfam" id="PF00899">
    <property type="entry name" value="ThiF"/>
    <property type="match status" value="1"/>
</dbReference>
<dbReference type="InterPro" id="IPR045886">
    <property type="entry name" value="ThiF/MoeB/HesA"/>
</dbReference>
<dbReference type="RefSeq" id="WP_116223401.1">
    <property type="nucleotide sequence ID" value="NZ_AP018437.1"/>
</dbReference>
<evidence type="ECO:0000313" key="5">
    <source>
        <dbReference type="EMBL" id="REG10206.1"/>
    </source>
</evidence>
<dbReference type="InterPro" id="IPR000594">
    <property type="entry name" value="ThiF_NAD_FAD-bd"/>
</dbReference>
<name>A0A347ZV77_9CHLR</name>
<dbReference type="Gene3D" id="3.40.50.720">
    <property type="entry name" value="NAD(P)-binding Rossmann-like Domain"/>
    <property type="match status" value="1"/>
</dbReference>
<keyword evidence="6" id="KW-1185">Reference proteome</keyword>
<dbReference type="GO" id="GO:0005524">
    <property type="term" value="F:ATP binding"/>
    <property type="evidence" value="ECO:0007669"/>
    <property type="project" value="UniProtKB-KW"/>
</dbReference>
<feature type="domain" description="THIF-type NAD/FAD binding fold" evidence="4">
    <location>
        <begin position="18"/>
        <end position="253"/>
    </location>
</feature>
<evidence type="ECO:0000259" key="4">
    <source>
        <dbReference type="Pfam" id="PF00899"/>
    </source>
</evidence>
<dbReference type="FunFam" id="3.40.50.720:FF:000033">
    <property type="entry name" value="Adenylyltransferase and sulfurtransferase MOCS3"/>
    <property type="match status" value="1"/>
</dbReference>
<keyword evidence="1 5" id="KW-0808">Transferase</keyword>
<organism evidence="5 6">
    <name type="scientific">Pelolinea submarina</name>
    <dbReference type="NCBI Taxonomy" id="913107"/>
    <lineage>
        <taxon>Bacteria</taxon>
        <taxon>Bacillati</taxon>
        <taxon>Chloroflexota</taxon>
        <taxon>Anaerolineae</taxon>
        <taxon>Anaerolineales</taxon>
        <taxon>Anaerolineaceae</taxon>
        <taxon>Pelolinea</taxon>
    </lineage>
</organism>
<dbReference type="OrthoDB" id="9800872at2"/>
<dbReference type="PANTHER" id="PTHR10953:SF102">
    <property type="entry name" value="ADENYLYLTRANSFERASE AND SULFURTRANSFERASE MOCS3"/>
    <property type="match status" value="1"/>
</dbReference>
<sequence length="257" mass="28030">MKEKTRQEFLSEEEKTRYARHLNIPEIGEEGQRILKGASVLVVGAGGLGSASAYYLAAAGIGRLGIVDSDTVELSNLQRQILHGAAALGMPKVESAQKRLGDLNADIRIEPVRARVEQGNVKDILADYPIIVDACDNFETRYLINRACVEMGKTFIYGAVYQFYGQMSVFDAQKGPCFQCVFRKQPDAEYMRANRGVGVVGALPGMIGSLQALETIKVLLGIGSPARGRLLLADGLVLTFQDVRVEKDPDCPVCSKY</sequence>
<evidence type="ECO:0000256" key="3">
    <source>
        <dbReference type="ARBA" id="ARBA00022840"/>
    </source>
</evidence>
<dbReference type="GO" id="GO:0004792">
    <property type="term" value="F:thiosulfate-cyanide sulfurtransferase activity"/>
    <property type="evidence" value="ECO:0007669"/>
    <property type="project" value="TreeGrafter"/>
</dbReference>
<keyword evidence="5" id="KW-0548">Nucleotidyltransferase</keyword>
<proteinExistence type="predicted"/>